<proteinExistence type="predicted"/>
<dbReference type="Proteomes" id="UP000031668">
    <property type="component" value="Unassembled WGS sequence"/>
</dbReference>
<dbReference type="EMBL" id="JWZT01004771">
    <property type="protein sequence ID" value="KII63127.1"/>
    <property type="molecule type" value="Genomic_DNA"/>
</dbReference>
<sequence>MPELDDEFPIVVGDTRYQKWSPATERETRTLHYLIKKSPKHKSHHPNKVVLTAPGKDLFGIFRVHQVQGPDGKFQYPMYYIQTNEGSKYKTGEIAKVLDEKPFENETPLET</sequence>
<keyword evidence="2" id="KW-1185">Reference proteome</keyword>
<evidence type="ECO:0000313" key="2">
    <source>
        <dbReference type="Proteomes" id="UP000031668"/>
    </source>
</evidence>
<dbReference type="AlphaFoldDB" id="A0A0C2J228"/>
<accession>A0A0C2J228</accession>
<organism evidence="1 2">
    <name type="scientific">Thelohanellus kitauei</name>
    <name type="common">Myxosporean</name>
    <dbReference type="NCBI Taxonomy" id="669202"/>
    <lineage>
        <taxon>Eukaryota</taxon>
        <taxon>Metazoa</taxon>
        <taxon>Cnidaria</taxon>
        <taxon>Myxozoa</taxon>
        <taxon>Myxosporea</taxon>
        <taxon>Bivalvulida</taxon>
        <taxon>Platysporina</taxon>
        <taxon>Myxobolidae</taxon>
        <taxon>Thelohanellus</taxon>
    </lineage>
</organism>
<gene>
    <name evidence="1" type="ORF">RF11_09528</name>
</gene>
<evidence type="ECO:0000313" key="1">
    <source>
        <dbReference type="EMBL" id="KII63127.1"/>
    </source>
</evidence>
<name>A0A0C2J228_THEKT</name>
<reference evidence="1 2" key="1">
    <citation type="journal article" date="2014" name="Genome Biol. Evol.">
        <title>The genome of the myxosporean Thelohanellus kitauei shows adaptations to nutrient acquisition within its fish host.</title>
        <authorList>
            <person name="Yang Y."/>
            <person name="Xiong J."/>
            <person name="Zhou Z."/>
            <person name="Huo F."/>
            <person name="Miao W."/>
            <person name="Ran C."/>
            <person name="Liu Y."/>
            <person name="Zhang J."/>
            <person name="Feng J."/>
            <person name="Wang M."/>
            <person name="Wang M."/>
            <person name="Wang L."/>
            <person name="Yao B."/>
        </authorList>
    </citation>
    <scope>NUCLEOTIDE SEQUENCE [LARGE SCALE GENOMIC DNA]</scope>
    <source>
        <strain evidence="1">Wuqing</strain>
    </source>
</reference>
<comment type="caution">
    <text evidence="1">The sequence shown here is derived from an EMBL/GenBank/DDBJ whole genome shotgun (WGS) entry which is preliminary data.</text>
</comment>
<protein>
    <submittedName>
        <fullName evidence="1">Uncharacterized protein</fullName>
    </submittedName>
</protein>